<gene>
    <name evidence="7" type="ORF">GCM10011571_20750</name>
</gene>
<dbReference type="AlphaFoldDB" id="A0A8J2VHV6"/>
<dbReference type="Gene3D" id="3.30.70.1490">
    <property type="entry name" value="Cysteine protease Prp"/>
    <property type="match status" value="1"/>
</dbReference>
<keyword evidence="1" id="KW-0690">Ribosome biogenesis</keyword>
<dbReference type="GO" id="GO:0006508">
    <property type="term" value="P:proteolysis"/>
    <property type="evidence" value="ECO:0007669"/>
    <property type="project" value="UniProtKB-KW"/>
</dbReference>
<accession>A0A8J2VHV6</accession>
<keyword evidence="4" id="KW-0788">Thiol protease</keyword>
<evidence type="ECO:0000313" key="7">
    <source>
        <dbReference type="EMBL" id="GGE18676.1"/>
    </source>
</evidence>
<evidence type="ECO:0000256" key="5">
    <source>
        <dbReference type="ARBA" id="ARBA00044503"/>
    </source>
</evidence>
<comment type="caution">
    <text evidence="7">The sequence shown here is derived from an EMBL/GenBank/DDBJ whole genome shotgun (WGS) entry which is preliminary data.</text>
</comment>
<dbReference type="EMBL" id="BMHQ01000006">
    <property type="protein sequence ID" value="GGE18676.1"/>
    <property type="molecule type" value="Genomic_DNA"/>
</dbReference>
<evidence type="ECO:0000256" key="1">
    <source>
        <dbReference type="ARBA" id="ARBA00022517"/>
    </source>
</evidence>
<evidence type="ECO:0000256" key="6">
    <source>
        <dbReference type="ARBA" id="ARBA00044538"/>
    </source>
</evidence>
<dbReference type="GO" id="GO:0008234">
    <property type="term" value="F:cysteine-type peptidase activity"/>
    <property type="evidence" value="ECO:0007669"/>
    <property type="project" value="UniProtKB-KW"/>
</dbReference>
<dbReference type="InterPro" id="IPR036764">
    <property type="entry name" value="Peptidase_Prp_sf"/>
</dbReference>
<keyword evidence="8" id="KW-1185">Reference proteome</keyword>
<name>A0A8J2VHV6_9BACL</name>
<dbReference type="CDD" id="cd16332">
    <property type="entry name" value="Prp-like"/>
    <property type="match status" value="1"/>
</dbReference>
<organism evidence="7 8">
    <name type="scientific">Marinithermofilum abyssi</name>
    <dbReference type="NCBI Taxonomy" id="1571185"/>
    <lineage>
        <taxon>Bacteria</taxon>
        <taxon>Bacillati</taxon>
        <taxon>Bacillota</taxon>
        <taxon>Bacilli</taxon>
        <taxon>Bacillales</taxon>
        <taxon>Thermoactinomycetaceae</taxon>
        <taxon>Marinithermofilum</taxon>
    </lineage>
</organism>
<dbReference type="GO" id="GO:0042254">
    <property type="term" value="P:ribosome biogenesis"/>
    <property type="evidence" value="ECO:0007669"/>
    <property type="project" value="UniProtKB-KW"/>
</dbReference>
<evidence type="ECO:0000313" key="8">
    <source>
        <dbReference type="Proteomes" id="UP000625210"/>
    </source>
</evidence>
<dbReference type="InterPro" id="IPR007422">
    <property type="entry name" value="Peptidase_Prp"/>
</dbReference>
<keyword evidence="3" id="KW-0378">Hydrolase</keyword>
<dbReference type="PANTHER" id="PTHR39178:SF1">
    <property type="entry name" value="RIBOSOMAL-PROCESSING CYSTEINE PROTEASE PRP"/>
    <property type="match status" value="1"/>
</dbReference>
<evidence type="ECO:0000256" key="4">
    <source>
        <dbReference type="ARBA" id="ARBA00022807"/>
    </source>
</evidence>
<evidence type="ECO:0000256" key="3">
    <source>
        <dbReference type="ARBA" id="ARBA00022801"/>
    </source>
</evidence>
<dbReference type="RefSeq" id="WP_188647810.1">
    <property type="nucleotide sequence ID" value="NZ_BMHQ01000006.1"/>
</dbReference>
<proteinExistence type="inferred from homology"/>
<keyword evidence="2" id="KW-0645">Protease</keyword>
<dbReference type="SUPFAM" id="SSF118010">
    <property type="entry name" value="TM1457-like"/>
    <property type="match status" value="1"/>
</dbReference>
<protein>
    <recommendedName>
        <fullName evidence="6">Ribosomal processing cysteine protease Prp</fullName>
    </recommendedName>
</protein>
<dbReference type="Pfam" id="PF04327">
    <property type="entry name" value="Peptidase_Prp"/>
    <property type="match status" value="1"/>
</dbReference>
<comment type="similarity">
    <text evidence="5">Belongs to the Prp family.</text>
</comment>
<sequence length="109" mass="11972">MIRITVHRDSAGQLAKVIIEGHAHFAEYGSDIVCAAVSAISIGLANATEKLTGVRVYEEVEQEGKLVCRIPQDLSPEEKDRVHLLMEAMVTSLQSVAEEYGSYVRITEV</sequence>
<reference evidence="7" key="2">
    <citation type="submission" date="2020-09" db="EMBL/GenBank/DDBJ databases">
        <authorList>
            <person name="Sun Q."/>
            <person name="Zhou Y."/>
        </authorList>
    </citation>
    <scope>NUCLEOTIDE SEQUENCE</scope>
    <source>
        <strain evidence="7">CGMCC 1.15179</strain>
    </source>
</reference>
<dbReference type="Proteomes" id="UP000625210">
    <property type="component" value="Unassembled WGS sequence"/>
</dbReference>
<reference evidence="7" key="1">
    <citation type="journal article" date="2014" name="Int. J. Syst. Evol. Microbiol.">
        <title>Complete genome sequence of Corynebacterium casei LMG S-19264T (=DSM 44701T), isolated from a smear-ripened cheese.</title>
        <authorList>
            <consortium name="US DOE Joint Genome Institute (JGI-PGF)"/>
            <person name="Walter F."/>
            <person name="Albersmeier A."/>
            <person name="Kalinowski J."/>
            <person name="Ruckert C."/>
        </authorList>
    </citation>
    <scope>NUCLEOTIDE SEQUENCE</scope>
    <source>
        <strain evidence="7">CGMCC 1.15179</strain>
    </source>
</reference>
<dbReference type="PANTHER" id="PTHR39178">
    <property type="entry name" value="HYPOTHETICAL RIBOSOME-ASSOCIATED PROTEIN"/>
    <property type="match status" value="1"/>
</dbReference>
<evidence type="ECO:0000256" key="2">
    <source>
        <dbReference type="ARBA" id="ARBA00022670"/>
    </source>
</evidence>